<dbReference type="NCBIfam" id="TIGR01175">
    <property type="entry name" value="pilM"/>
    <property type="match status" value="1"/>
</dbReference>
<dbReference type="SUPFAM" id="SSF53067">
    <property type="entry name" value="Actin-like ATPase domain"/>
    <property type="match status" value="1"/>
</dbReference>
<accession>A0A2T3P5N2</accession>
<dbReference type="Proteomes" id="UP000240481">
    <property type="component" value="Unassembled WGS sequence"/>
</dbReference>
<dbReference type="OrthoDB" id="9773403at2"/>
<name>A0A2T3P5N2_9GAMM</name>
<evidence type="ECO:0000313" key="2">
    <source>
        <dbReference type="Proteomes" id="UP000240481"/>
    </source>
</evidence>
<gene>
    <name evidence="1" type="ORF">C9I94_14155</name>
</gene>
<dbReference type="InterPro" id="IPR050696">
    <property type="entry name" value="FtsA/MreB"/>
</dbReference>
<dbReference type="CDD" id="cd24049">
    <property type="entry name" value="ASKHA_NBD_PilM"/>
    <property type="match status" value="1"/>
</dbReference>
<proteinExistence type="predicted"/>
<dbReference type="PANTHER" id="PTHR32432:SF3">
    <property type="entry name" value="ETHANOLAMINE UTILIZATION PROTEIN EUTJ"/>
    <property type="match status" value="1"/>
</dbReference>
<dbReference type="AlphaFoldDB" id="A0A2T3P5N2"/>
<protein>
    <submittedName>
        <fullName evidence="1">Pilus assembly protein PilM</fullName>
    </submittedName>
</protein>
<reference evidence="1 2" key="1">
    <citation type="submission" date="2018-01" db="EMBL/GenBank/DDBJ databases">
        <title>Whole genome sequencing of Histamine producing bacteria.</title>
        <authorList>
            <person name="Butler K."/>
        </authorList>
    </citation>
    <scope>NUCLEOTIDE SEQUENCE [LARGE SCALE GENOMIC DNA]</scope>
    <source>
        <strain evidence="1 2">DSM 24669</strain>
    </source>
</reference>
<dbReference type="PANTHER" id="PTHR32432">
    <property type="entry name" value="CELL DIVISION PROTEIN FTSA-RELATED"/>
    <property type="match status" value="1"/>
</dbReference>
<sequence length="338" mass="37642">MFHNPFSVGIDIGHHSVKAVALAQKKESVELAAFAEVVLPPLVINEQHNVNAEHLLSAMRQIKKQLPRTARHVALGLPDSAVISKIIQLDTNLNNDELEFAVAQAIGSSSPFPLEELRLDFFPLDGAEMAPALATLPYQVFASRKETIDNRVAVLSKAGMKATVMELQTHALLWLANHCREAERLEGIYGVIDIGQHHTEFCVDPPDSMAFHREIAFGSSSFENGAPGRYADDNMMVFPATDTSDAERFTQQLADQLRRQIQLYHSTHPRFPLAGLWLCGGCQSQILEEVLARMLNLDIRWLNPFQRFAVGRKLVLEPQRQYCQFGVATGLALRGALR</sequence>
<dbReference type="EMBL" id="PYLZ01000007">
    <property type="protein sequence ID" value="PSW23834.1"/>
    <property type="molecule type" value="Genomic_DNA"/>
</dbReference>
<dbReference type="Gene3D" id="3.30.1490.300">
    <property type="match status" value="1"/>
</dbReference>
<dbReference type="PIRSF" id="PIRSF019169">
    <property type="entry name" value="PilM"/>
    <property type="match status" value="1"/>
</dbReference>
<keyword evidence="2" id="KW-1185">Reference proteome</keyword>
<dbReference type="Gene3D" id="3.30.420.40">
    <property type="match status" value="2"/>
</dbReference>
<dbReference type="InterPro" id="IPR005883">
    <property type="entry name" value="PilM"/>
</dbReference>
<dbReference type="RefSeq" id="WP_107302832.1">
    <property type="nucleotide sequence ID" value="NZ_AP024852.1"/>
</dbReference>
<evidence type="ECO:0000313" key="1">
    <source>
        <dbReference type="EMBL" id="PSW23834.1"/>
    </source>
</evidence>
<organism evidence="1 2">
    <name type="scientific">Photobacterium swingsii</name>
    <dbReference type="NCBI Taxonomy" id="680026"/>
    <lineage>
        <taxon>Bacteria</taxon>
        <taxon>Pseudomonadati</taxon>
        <taxon>Pseudomonadota</taxon>
        <taxon>Gammaproteobacteria</taxon>
        <taxon>Vibrionales</taxon>
        <taxon>Vibrionaceae</taxon>
        <taxon>Photobacterium</taxon>
    </lineage>
</organism>
<dbReference type="InterPro" id="IPR043129">
    <property type="entry name" value="ATPase_NBD"/>
</dbReference>
<dbReference type="Pfam" id="PF11104">
    <property type="entry name" value="PilM_2"/>
    <property type="match status" value="1"/>
</dbReference>
<comment type="caution">
    <text evidence="1">The sequence shown here is derived from an EMBL/GenBank/DDBJ whole genome shotgun (WGS) entry which is preliminary data.</text>
</comment>